<evidence type="ECO:0000313" key="1">
    <source>
        <dbReference type="EMBL" id="KAG5303167.1"/>
    </source>
</evidence>
<comment type="caution">
    <text evidence="1">The sequence shown here is derived from an EMBL/GenBank/DDBJ whole genome shotgun (WGS) entry which is preliminary data.</text>
</comment>
<dbReference type="OrthoDB" id="4188769at2759"/>
<dbReference type="Proteomes" id="UP000670092">
    <property type="component" value="Unassembled WGS sequence"/>
</dbReference>
<accession>A0A8H8D709</accession>
<reference evidence="1 2" key="1">
    <citation type="submission" date="2021-01" db="EMBL/GenBank/DDBJ databases">
        <title>Chromosome-level genome assembly of a human fungal pathogen reveals clustering of transcriptionally co-regulated genes.</title>
        <authorList>
            <person name="Voorhies M."/>
            <person name="Cohen S."/>
            <person name="Shea T.P."/>
            <person name="Petrus S."/>
            <person name="Munoz J.F."/>
            <person name="Poplawski S."/>
            <person name="Goldman W.E."/>
            <person name="Michael T."/>
            <person name="Cuomo C.A."/>
            <person name="Sil A."/>
            <person name="Beyhan S."/>
        </authorList>
    </citation>
    <scope>NUCLEOTIDE SEQUENCE [LARGE SCALE GENOMIC DNA]</scope>
    <source>
        <strain evidence="1 2">G184AR</strain>
    </source>
</reference>
<dbReference type="AlphaFoldDB" id="A0A8H8D709"/>
<proteinExistence type="predicted"/>
<protein>
    <submittedName>
        <fullName evidence="1">Uncharacterized protein</fullName>
    </submittedName>
</protein>
<gene>
    <name evidence="1" type="ORF">I7I52_01075</name>
</gene>
<evidence type="ECO:0000313" key="2">
    <source>
        <dbReference type="Proteomes" id="UP000670092"/>
    </source>
</evidence>
<name>A0A8H8D709_AJECA</name>
<organism evidence="1 2">
    <name type="scientific">Ajellomyces capsulatus</name>
    <name type="common">Darling's disease fungus</name>
    <name type="synonym">Histoplasma capsulatum</name>
    <dbReference type="NCBI Taxonomy" id="5037"/>
    <lineage>
        <taxon>Eukaryota</taxon>
        <taxon>Fungi</taxon>
        <taxon>Dikarya</taxon>
        <taxon>Ascomycota</taxon>
        <taxon>Pezizomycotina</taxon>
        <taxon>Eurotiomycetes</taxon>
        <taxon>Eurotiomycetidae</taxon>
        <taxon>Onygenales</taxon>
        <taxon>Ajellomycetaceae</taxon>
        <taxon>Histoplasma</taxon>
    </lineage>
</organism>
<dbReference type="EMBL" id="JAEVHI010000001">
    <property type="protein sequence ID" value="KAG5303167.1"/>
    <property type="molecule type" value="Genomic_DNA"/>
</dbReference>
<dbReference type="VEuPathDB" id="FungiDB:I7I52_01075"/>
<sequence>MLGEHLKEMCFLAWRAGVLSTFLHVNPDLHTTAVPLISLIAGNRYCHPWPANGRAMVDTTPISRRRDRGRENAQKFSSGLRPIFNTSRVEKHRRKFLENIGWLRAIQVRLRRWWISDIRR</sequence>